<feature type="region of interest" description="Disordered" evidence="1">
    <location>
        <begin position="15"/>
        <end position="47"/>
    </location>
</feature>
<feature type="region of interest" description="Disordered" evidence="1">
    <location>
        <begin position="387"/>
        <end position="463"/>
    </location>
</feature>
<feature type="compositionally biased region" description="Basic and acidic residues" evidence="1">
    <location>
        <begin position="543"/>
        <end position="558"/>
    </location>
</feature>
<evidence type="ECO:0000256" key="2">
    <source>
        <dbReference type="SAM" id="Phobius"/>
    </source>
</evidence>
<dbReference type="PANTHER" id="PTHR48148:SF2">
    <property type="entry name" value="PA14 DOMAIN-CONTAINING PROTEIN"/>
    <property type="match status" value="1"/>
</dbReference>
<dbReference type="EMBL" id="JBBJCI010000038">
    <property type="protein sequence ID" value="KAK7250125.1"/>
    <property type="molecule type" value="Genomic_DNA"/>
</dbReference>
<feature type="chain" id="PRO_5045318701" evidence="3">
    <location>
        <begin position="18"/>
        <end position="558"/>
    </location>
</feature>
<sequence>MRAAIVALAALARSAGGEAPTPAPTPAPPTAPPTAPAPTTFYRPSASPTEEFCAPRRIRDRLETCDDAARYGADCHALEVHLGVNCGDCACVADTTGLGTGWTFGAYVDDACEDPLRHWDGDVVVADLPSGARTFANDACAAATWSGTAISFRGRCASGSVYFRMFEGEGCNASRPYDDRDRVWLAASPFPLSDGSFCAPVEHVGSAWDNPREYLLFSCFDTPVPTAAPTFAPTHSFPPTEAPTVSPTRPSSSKPSYEPSPAPSTTLSPTLSPTLGAPSLGAPSPCPSPLPTPAPTALPTKRQLRGLALFVRTVRRRYGVGVFVLFGAAVSMAACLAGAVMQASIQRRAERRKRDYAMPAMPEYAMPELFYPPPDLRRLQEAERLAAERRARARAPPPTRRRRGGRGRARARPRRAPRRRPAEPAGGAATPRRPRRRDLSIDPSADLDFWAPPTGLDARAGGRGDAPTTVFVVKSSVAQLGSPKVAPSPPSTPSKLPRRVVVTPSSRGGGVGGVASSPAAPEPETPRRSPPRFFRSPVSPSRLRGDPDPELEPRRLFQ</sequence>
<feature type="region of interest" description="Disordered" evidence="1">
    <location>
        <begin position="480"/>
        <end position="558"/>
    </location>
</feature>
<feature type="compositionally biased region" description="Low complexity" evidence="1">
    <location>
        <begin position="250"/>
        <end position="283"/>
    </location>
</feature>
<organism evidence="4 5">
    <name type="scientific">Aureococcus anophagefferens</name>
    <name type="common">Harmful bloom alga</name>
    <dbReference type="NCBI Taxonomy" id="44056"/>
    <lineage>
        <taxon>Eukaryota</taxon>
        <taxon>Sar</taxon>
        <taxon>Stramenopiles</taxon>
        <taxon>Ochrophyta</taxon>
        <taxon>Pelagophyceae</taxon>
        <taxon>Pelagomonadales</taxon>
        <taxon>Pelagomonadaceae</taxon>
        <taxon>Aureococcus</taxon>
    </lineage>
</organism>
<feature type="signal peptide" evidence="3">
    <location>
        <begin position="1"/>
        <end position="17"/>
    </location>
</feature>
<feature type="compositionally biased region" description="Pro residues" evidence="1">
    <location>
        <begin position="21"/>
        <end position="36"/>
    </location>
</feature>
<keyword evidence="3" id="KW-0732">Signal</keyword>
<keyword evidence="2" id="KW-0812">Transmembrane</keyword>
<keyword evidence="2" id="KW-1133">Transmembrane helix</keyword>
<dbReference type="PANTHER" id="PTHR48148">
    <property type="entry name" value="KERATINOCYTE PROLINE-RICH PROTEIN"/>
    <property type="match status" value="1"/>
</dbReference>
<dbReference type="Proteomes" id="UP001363151">
    <property type="component" value="Unassembled WGS sequence"/>
</dbReference>
<feature type="compositionally biased region" description="Low complexity" evidence="1">
    <location>
        <begin position="531"/>
        <end position="542"/>
    </location>
</feature>
<evidence type="ECO:0000313" key="5">
    <source>
        <dbReference type="Proteomes" id="UP001363151"/>
    </source>
</evidence>
<accession>A0ABR1GA09</accession>
<evidence type="ECO:0000256" key="1">
    <source>
        <dbReference type="SAM" id="MobiDB-lite"/>
    </source>
</evidence>
<gene>
    <name evidence="4" type="ORF">SO694_00006310</name>
</gene>
<feature type="compositionally biased region" description="Basic residues" evidence="1">
    <location>
        <begin position="399"/>
        <end position="419"/>
    </location>
</feature>
<evidence type="ECO:0000313" key="4">
    <source>
        <dbReference type="EMBL" id="KAK7250125.1"/>
    </source>
</evidence>
<feature type="compositionally biased region" description="Pro residues" evidence="1">
    <location>
        <begin position="284"/>
        <end position="296"/>
    </location>
</feature>
<feature type="transmembrane region" description="Helical" evidence="2">
    <location>
        <begin position="318"/>
        <end position="345"/>
    </location>
</feature>
<comment type="caution">
    <text evidence="4">The sequence shown here is derived from an EMBL/GenBank/DDBJ whole genome shotgun (WGS) entry which is preliminary data.</text>
</comment>
<feature type="region of interest" description="Disordered" evidence="1">
    <location>
        <begin position="231"/>
        <end position="299"/>
    </location>
</feature>
<keyword evidence="2" id="KW-0472">Membrane</keyword>
<evidence type="ECO:0000256" key="3">
    <source>
        <dbReference type="SAM" id="SignalP"/>
    </source>
</evidence>
<name>A0ABR1GA09_AURAN</name>
<protein>
    <submittedName>
        <fullName evidence="4">Uncharacterized protein</fullName>
    </submittedName>
</protein>
<proteinExistence type="predicted"/>
<reference evidence="4 5" key="1">
    <citation type="submission" date="2024-03" db="EMBL/GenBank/DDBJ databases">
        <title>Aureococcus anophagefferens CCMP1851 and Kratosvirus quantuckense: Draft genome of a second virus-susceptible host strain in the model system.</title>
        <authorList>
            <person name="Chase E."/>
            <person name="Truchon A.R."/>
            <person name="Schepens W."/>
            <person name="Wilhelm S.W."/>
        </authorList>
    </citation>
    <scope>NUCLEOTIDE SEQUENCE [LARGE SCALE GENOMIC DNA]</scope>
    <source>
        <strain evidence="4 5">CCMP1851</strain>
    </source>
</reference>
<keyword evidence="5" id="KW-1185">Reference proteome</keyword>